<name>A0A833S2S9_9HYME</name>
<evidence type="ECO:0000313" key="9">
    <source>
        <dbReference type="Proteomes" id="UP000655588"/>
    </source>
</evidence>
<dbReference type="InterPro" id="IPR019786">
    <property type="entry name" value="Zinc_finger_PHD-type_CS"/>
</dbReference>
<dbReference type="InterPro" id="IPR001965">
    <property type="entry name" value="Znf_PHD"/>
</dbReference>
<dbReference type="Pfam" id="PF00628">
    <property type="entry name" value="PHD"/>
    <property type="match status" value="1"/>
</dbReference>
<dbReference type="CDD" id="cd15501">
    <property type="entry name" value="PHD_Int12"/>
    <property type="match status" value="1"/>
</dbReference>
<dbReference type="Gene3D" id="3.30.40.10">
    <property type="entry name" value="Zinc/RING finger domain, C3HC4 (zinc finger)"/>
    <property type="match status" value="1"/>
</dbReference>
<dbReference type="Proteomes" id="UP000655588">
    <property type="component" value="Unassembled WGS sequence"/>
</dbReference>
<dbReference type="PROSITE" id="PS01359">
    <property type="entry name" value="ZF_PHD_1"/>
    <property type="match status" value="1"/>
</dbReference>
<feature type="domain" description="PHD-type" evidence="7">
    <location>
        <begin position="176"/>
        <end position="231"/>
    </location>
</feature>
<keyword evidence="3" id="KW-0479">Metal-binding</keyword>
<dbReference type="AlphaFoldDB" id="A0A833S2S9"/>
<evidence type="ECO:0000256" key="6">
    <source>
        <dbReference type="PROSITE-ProRule" id="PRU00146"/>
    </source>
</evidence>
<evidence type="ECO:0000256" key="4">
    <source>
        <dbReference type="ARBA" id="ARBA00022771"/>
    </source>
</evidence>
<evidence type="ECO:0000259" key="7">
    <source>
        <dbReference type="PROSITE" id="PS50016"/>
    </source>
</evidence>
<dbReference type="PROSITE" id="PS50016">
    <property type="entry name" value="ZF_PHD_2"/>
    <property type="match status" value="1"/>
</dbReference>
<dbReference type="GO" id="GO:0008270">
    <property type="term" value="F:zinc ion binding"/>
    <property type="evidence" value="ECO:0007669"/>
    <property type="project" value="UniProtKB-KW"/>
</dbReference>
<organism evidence="8 9">
    <name type="scientific">Frieseomelitta varia</name>
    <dbReference type="NCBI Taxonomy" id="561572"/>
    <lineage>
        <taxon>Eukaryota</taxon>
        <taxon>Metazoa</taxon>
        <taxon>Ecdysozoa</taxon>
        <taxon>Arthropoda</taxon>
        <taxon>Hexapoda</taxon>
        <taxon>Insecta</taxon>
        <taxon>Pterygota</taxon>
        <taxon>Neoptera</taxon>
        <taxon>Endopterygota</taxon>
        <taxon>Hymenoptera</taxon>
        <taxon>Apocrita</taxon>
        <taxon>Aculeata</taxon>
        <taxon>Apoidea</taxon>
        <taxon>Anthophila</taxon>
        <taxon>Apidae</taxon>
        <taxon>Frieseomelitta</taxon>
    </lineage>
</organism>
<dbReference type="InterPro" id="IPR039054">
    <property type="entry name" value="Int12_PHD"/>
</dbReference>
<proteinExistence type="inferred from homology"/>
<dbReference type="InterPro" id="IPR011011">
    <property type="entry name" value="Znf_FYVE_PHD"/>
</dbReference>
<dbReference type="EMBL" id="WNWW01000707">
    <property type="protein sequence ID" value="KAF3422467.1"/>
    <property type="molecule type" value="Genomic_DNA"/>
</dbReference>
<keyword evidence="5" id="KW-0862">Zinc</keyword>
<comment type="similarity">
    <text evidence="1">Belongs to the Integrator subunit 12 family.</text>
</comment>
<dbReference type="InterPro" id="IPR019787">
    <property type="entry name" value="Znf_PHD-finger"/>
</dbReference>
<keyword evidence="9" id="KW-1185">Reference proteome</keyword>
<reference evidence="8" key="1">
    <citation type="submission" date="2019-11" db="EMBL/GenBank/DDBJ databases">
        <title>The nuclear and mitochondrial genomes of Frieseomelitta varia - a highly eusocial stingless bee (Meliponini) with a permanently sterile worker caste.</title>
        <authorList>
            <person name="Freitas F.C.P."/>
            <person name="Lourenco A.P."/>
            <person name="Nunes F.M.F."/>
            <person name="Paschoal A.R."/>
            <person name="Abreu F.C.P."/>
            <person name="Barbin F.O."/>
            <person name="Bataglia L."/>
            <person name="Cardoso-Junior C.A.M."/>
            <person name="Cervoni M.S."/>
            <person name="Silva S.R."/>
            <person name="Dalarmi F."/>
            <person name="Del Lama M.A."/>
            <person name="Depintor T.S."/>
            <person name="Ferreira K.M."/>
            <person name="Goria P.S."/>
            <person name="Jaskot M.C."/>
            <person name="Lago D.C."/>
            <person name="Luna-Lucena D."/>
            <person name="Moda L.M."/>
            <person name="Nascimento L."/>
            <person name="Pedrino M."/>
            <person name="Rabico F.O."/>
            <person name="Sanches F.C."/>
            <person name="Santos D.E."/>
            <person name="Santos C.G."/>
            <person name="Vieira J."/>
            <person name="Lopes T.F."/>
            <person name="Barchuk A.R."/>
            <person name="Hartfelder K."/>
            <person name="Simoes Z.L.P."/>
            <person name="Bitondi M.M.G."/>
            <person name="Pinheiro D.G."/>
        </authorList>
    </citation>
    <scope>NUCLEOTIDE SEQUENCE</scope>
    <source>
        <strain evidence="8">USP_RPSP 00005682</strain>
        <tissue evidence="8">Whole individual</tissue>
    </source>
</reference>
<dbReference type="InterPro" id="IPR013083">
    <property type="entry name" value="Znf_RING/FYVE/PHD"/>
</dbReference>
<gene>
    <name evidence="8" type="ORF">E2986_02708</name>
</gene>
<keyword evidence="4 6" id="KW-0863">Zinc-finger</keyword>
<protein>
    <recommendedName>
        <fullName evidence="2">Integrator complex subunit 12</fullName>
    </recommendedName>
</protein>
<dbReference type="SMART" id="SM00249">
    <property type="entry name" value="PHD"/>
    <property type="match status" value="1"/>
</dbReference>
<dbReference type="SUPFAM" id="SSF57903">
    <property type="entry name" value="FYVE/PHD zinc finger"/>
    <property type="match status" value="1"/>
</dbReference>
<accession>A0A833S2S9</accession>
<evidence type="ECO:0000256" key="5">
    <source>
        <dbReference type="ARBA" id="ARBA00022833"/>
    </source>
</evidence>
<evidence type="ECO:0000313" key="8">
    <source>
        <dbReference type="EMBL" id="KAF3422467.1"/>
    </source>
</evidence>
<evidence type="ECO:0000256" key="2">
    <source>
        <dbReference type="ARBA" id="ARBA00016814"/>
    </source>
</evidence>
<evidence type="ECO:0000256" key="3">
    <source>
        <dbReference type="ARBA" id="ARBA00022723"/>
    </source>
</evidence>
<evidence type="ECO:0000256" key="1">
    <source>
        <dbReference type="ARBA" id="ARBA00006009"/>
    </source>
</evidence>
<sequence>MADRLVACQLGKQWCIGAILSIKRKRYFEEKAFSKTYIMYEDMEDASDIDEEFYNALALLHSTENDSAEKLRKMLHTSIEKKYGFDTTLIARMPKKFLQNTKICGKLFANEKSETSWRKKGNDKLSRNTTSPLFSANDTTESNWKQMKVFDIDVEDCSEKMDIPRISIPDEGFGDGLLCKICNGAKLGPLILLECQECQEVYHPLCHQPPVVDIDIYDPRIVWRCRKCMDTSSANSVVAFDEKKVKRSRPLNDDGKAKEASAKVNKSSRLNGNLLKDETDIADQTLSDISQRIGCVGEVASSTKNSFYLNEKTRIGSSCQLRKRIGSKLSVTRSIIK</sequence>
<comment type="caution">
    <text evidence="8">The sequence shown here is derived from an EMBL/GenBank/DDBJ whole genome shotgun (WGS) entry which is preliminary data.</text>
</comment>